<protein>
    <submittedName>
        <fullName evidence="1">Uncharacterized protein</fullName>
    </submittedName>
</protein>
<name>A0A0L8HEF4_OCTBM</name>
<sequence>MLNSCYLTTVLKSANTFSVFSGHSKRDCMVTKIEKIKDSQIFYNYFWFHSERKVKIKKVVFPIY</sequence>
<reference evidence="1" key="1">
    <citation type="submission" date="2015-07" db="EMBL/GenBank/DDBJ databases">
        <title>MeaNS - Measles Nucleotide Surveillance Program.</title>
        <authorList>
            <person name="Tran T."/>
            <person name="Druce J."/>
        </authorList>
    </citation>
    <scope>NUCLEOTIDE SEQUENCE</scope>
    <source>
        <strain evidence="1">UCB-OBI-ISO-001</strain>
        <tissue evidence="1">Gonad</tissue>
    </source>
</reference>
<organism evidence="1">
    <name type="scientific">Octopus bimaculoides</name>
    <name type="common">California two-spotted octopus</name>
    <dbReference type="NCBI Taxonomy" id="37653"/>
    <lineage>
        <taxon>Eukaryota</taxon>
        <taxon>Metazoa</taxon>
        <taxon>Spiralia</taxon>
        <taxon>Lophotrochozoa</taxon>
        <taxon>Mollusca</taxon>
        <taxon>Cephalopoda</taxon>
        <taxon>Coleoidea</taxon>
        <taxon>Octopodiformes</taxon>
        <taxon>Octopoda</taxon>
        <taxon>Incirrata</taxon>
        <taxon>Octopodidae</taxon>
        <taxon>Octopus</taxon>
    </lineage>
</organism>
<dbReference type="EMBL" id="KQ418365">
    <property type="protein sequence ID" value="KOF87631.1"/>
    <property type="molecule type" value="Genomic_DNA"/>
</dbReference>
<proteinExistence type="predicted"/>
<dbReference type="AlphaFoldDB" id="A0A0L8HEF4"/>
<evidence type="ECO:0000313" key="1">
    <source>
        <dbReference type="EMBL" id="KOF87631.1"/>
    </source>
</evidence>
<gene>
    <name evidence="1" type="ORF">OCBIM_22016538mg</name>
</gene>
<accession>A0A0L8HEF4</accession>